<dbReference type="Proteomes" id="UP001163046">
    <property type="component" value="Unassembled WGS sequence"/>
</dbReference>
<dbReference type="Gene3D" id="1.20.120.330">
    <property type="entry name" value="Nucleotidyltransferases domain 2"/>
    <property type="match status" value="1"/>
</dbReference>
<name>A0A9X0CYH0_9CNID</name>
<proteinExistence type="predicted"/>
<evidence type="ECO:0000259" key="1">
    <source>
        <dbReference type="PROSITE" id="PS50910"/>
    </source>
</evidence>
<dbReference type="InterPro" id="IPR007842">
    <property type="entry name" value="HEPN_dom"/>
</dbReference>
<dbReference type="InterPro" id="IPR036890">
    <property type="entry name" value="HATPase_C_sf"/>
</dbReference>
<dbReference type="SUPFAM" id="SSF81593">
    <property type="entry name" value="Nucleotidyltransferase substrate binding subunit/domain"/>
    <property type="match status" value="1"/>
</dbReference>
<dbReference type="OrthoDB" id="10071728at2759"/>
<dbReference type="EMBL" id="MU826354">
    <property type="protein sequence ID" value="KAJ7380186.1"/>
    <property type="molecule type" value="Genomic_DNA"/>
</dbReference>
<feature type="domain" description="HEPN" evidence="1">
    <location>
        <begin position="3170"/>
        <end position="3281"/>
    </location>
</feature>
<dbReference type="InterPro" id="IPR052972">
    <property type="entry name" value="Sacsin_chaperone_reg"/>
</dbReference>
<keyword evidence="3" id="KW-1185">Reference proteome</keyword>
<dbReference type="SMART" id="SM00748">
    <property type="entry name" value="HEPN"/>
    <property type="match status" value="1"/>
</dbReference>
<organism evidence="2 3">
    <name type="scientific">Desmophyllum pertusum</name>
    <dbReference type="NCBI Taxonomy" id="174260"/>
    <lineage>
        <taxon>Eukaryota</taxon>
        <taxon>Metazoa</taxon>
        <taxon>Cnidaria</taxon>
        <taxon>Anthozoa</taxon>
        <taxon>Hexacorallia</taxon>
        <taxon>Scleractinia</taxon>
        <taxon>Caryophylliina</taxon>
        <taxon>Caryophylliidae</taxon>
        <taxon>Desmophyllum</taxon>
    </lineage>
</organism>
<sequence>MALQVMENLAWIWNGDGFSSPKFMLSEKPPIDLSPYICSLPTEMVPFSTLFSSFGLTKQCDDAFLLEVLHLIKRKYDSGSNIPTSEVKKDLQLSVDILNEVKPNVGEKLPSALQEKVLIPTHVEEDAYLKLAPVEDCMYCEHEWLERSTYDEGMDFLYVHPNIPNSTAELLLVRTLINRMIEPDELEIGDEFGQEEKLTRRLSRLLEDYTDGFAVPKELVQNADDAGATEIRFLFDERTNEDAMTRLIDEGMRHCQGPALWVFNDAEFRDEDFANITKLNGATKECDTEKIGKFGLGFNAVYNLTDVPMFVSRNYFVIFDPNTFYLGKAIRNKNKPGMKIDLNRNTKRLQYFSNQFKPFNGIFDCDLHLDKEDNSFQGTLFRFPLRTKEQAIRSEIKQLHYDNKQMEELLKLFTRGAKALLLFTQNVRRISIFHLPRESSTSQRPMLLFEVNKSLYQDGIMRELSVPVTLSPAAQNLSSDDQYFLKQCNFLRASSEVAKHTGDSRCSNTVLLSSALTVNIKSTVTECGRSFLEDNDHLQDESEIWLVTSSMGKGQAMQFAENDKSLLPSAGVAAPLMPDECGKLLPVPVVDKSTAHVSQHKGNLFCYLPLPIYSGFPVHVNGAFAVAASRRSLREKTADDKNCIGVEWNSVLMKDSICTAYLDLLEDVKKSAADTYQFHSLWPKACEVEANCEPLARSFYQNLASGGYSLFSDGNRWVDITQLVFLKPNLRQDSQVGDMAFAVFQLLNKGNGAVVDLPADVYQSFVDYGFEKEIQARCYDKDRFFRELFFPNIASVPPQLREDLVLYALDKNKGDFDHLIETYPCIPTTPDGETWKCPGQLINPYKAAASLFSPEDKRFPFGTKATFLDSMRLARLEHLGMLTDDLPWPEVAERAESINLLNGCSSEAALKRGKALMYHLERNLRREDGIPPPDDVHDMLLQAKFLPVLKKPEKFPLSWKGDEIQTGTETVLLSPMECFLENEKYLVCCTEPIVSQFVPTVVQKFLHFDKRKATFEHVRIQLDVASTTNADSLNEWEFHQLNKVCLAAYKYLQGVLDSKRIEEVQVRETFRGKKFILSGGEFVYTEQVAFNLEVDCSPYLYRLSPDLARSFDGLMKTAGVKETFVDKDFITCLKQIKETFGDAELDKKNLQVAVNAAIELGKCQTGSEDGVSKTQENQELIYLPDSQGIMRSVGDLCIRDCHWMPDEIGVHFLNDLIPPRTSSQLDIKTRREEALQHFSSGIAFGQKEKLTNRLSRILTAYPCEKEILKELLQNADDAQATEICFIKDPRQHQDERVFEDNWKPLQGPALCVYNNKPFTKADIAGIQNLGEGSKGDDPNKTGQYGVGFNAVYHLTDAPSFASSGEEIGDVLCVFDPHCKYVPRATVLEPGRMFRATTKLKDMFPDVFSCYIEDQFPIRDSTMFRFPLRTQEMANDSKISNSPVTLAALDDMMEALKKELFEVLLFVNSVTKITLCDIDPITGKAVNHYFVESKMSKEDATKRQQFATYLKQIGKAAEKRDDSYLSNIEVKTCQYVLNLRDSLGNEEKWLIVQQVGFGDEVPTSIVDAYKRRDLGMLPRGGVACLLEKKSTTSESENGGKKAYCFLPLPLETGLPVHINGHFALDHEARRNLWRDEATGYRSDWNNALLTDVITSCYLTLLEEVKRFHNLPITRDAEPVTLNFSKDALVKVIDDYEKLFPFGVFSNPYWETLVRSVYQGMDKKSLRLLPVVRSNASEGTSPNVQLTWLPPTGEGKSKAFFNNLGKHDCFASQPRRFVDQSKVEEEEKERNERKTSFEEILLQTGFNLVKFSLSVYDELQKSGVDSHCISPSSVMEFYKTFNNEDPLCWIGSISVDVGETPFKNADGVTLVLTYCKDDQHFLKNLPGFPLLVTQDNRLHEFSSSDPMFLSRYLDILPQCREMFVHDHVRIQIFSGALSLKSPVFKHFGVQDFADNLHRTLPLEYFNKDGYVTWCPDQKAVPNRHWVNRVWSFLNEGAKHVFKETKLQEQKIRLRSTDAMRKQGIGNIDAIKEQEVRSIRAIKEQEIRSIRAILQPLSNWSILPSTETIRMPRSPDGIISGVVAKHFLVPLKLAESVLDFTDHDSTSWSLVEALRMLSLAEVNYVVMSFDFHDLARKLVASLKTPTSLLKSLNHKLTQSPQALEGKLKTSECRTILKYFSDNVASLQESDKNIIRRLPFYQATHGGLVSANDKRVCALPIDIPRKDMEELGLRLHVVFLEGWSNLSPLFEFLAFECVSAVEVYCNFIVKYFDTFSTEGRLVHLEYIRDSILPKASTDDKQRLLACLTNTAIVTSGDGTLKKASSYYDPHNDVFSKILSVDKFPPDPFNTQEWLPFLNKIGLICEVSQELFETFARDVAREGATQRTERTDEKSKLLVKHLFSRENVVEEWLLQAVCDIRFVATDPVQQELREIHRPFGEEMDGKTPYIAFKGSVLSQHTKIAWTTAALLPDWANARNYQYQVNAPLGWKRAIDYCNAILDHLEVRTVPTVNLVTFHCQNVSCQLAKENGSDVTPRRQSTRVSVMTNIYRFLEEKAVSSTAAKERLEHTPCVLVENGQRFVFTRQVVIELYKDLEIKPFLYGMPAELSEFATLFKYLGCSPSVTPSHYAMVLDMLHGQCKTNRLHPNEVDSALGAVKGLFETLQDTSEAKQDLSTLYLPATSPFSSSFDGIVPPVVLTKATKLIFDDAPHYHGRVKDFDLPFVVDLKRSNVNCKANANYKELIMLLPPAVRPQMMSCVIEEKFADSEDNTERFVVGAASSLKKQLHSEEFYRGIVRLIRHANQDGSLDENVVTTVRSSLQSIEFLGMSKIITHLVHNGIVIPGSEHEVPYFLQKVSESGEEIWKVYVSLVDDVEEAMSTIALTLSEVIAEACRGLLRGTTMYIPEMLRSQPGKICSLLDKRKIRQDDSYDAEKGDVYPAPGSFIPIEEHHLLNPAFEAFTPGEYVGYELDDPSLELLEGDATFIYAVIIEEVTSDNASLLTRSYKINIGDDKEPKIVEATYLYKFHRIQEITSSALALPDSRCMSDKQKIFDEISRTLEEAWRLPENRRRNIVKRLFLQWHPDKNPGNEDFCTEVFQHIKNEIERLERGGLRYQGFYGFWGTRVRRYHSQRQGYRDSYFRHYGSCGHGTRSWHVPPSFCTTNPQPREARRWFRQAEADLAAADNDISTLKPSYVWACFKCHQAAEKALKAAQYSVDAYKTNVHNLVQNSLKLDDSQLTTLSSQLESHLGDSTRMRYPDQVSFPQIPSDIYSREMAQDALELATMILDKVRSRVI</sequence>
<dbReference type="PANTHER" id="PTHR15600:SF42">
    <property type="entry name" value="SACSIN"/>
    <property type="match status" value="1"/>
</dbReference>
<dbReference type="SUPFAM" id="SSF55874">
    <property type="entry name" value="ATPase domain of HSP90 chaperone/DNA topoisomerase II/histidine kinase"/>
    <property type="match status" value="2"/>
</dbReference>
<dbReference type="NCBIfam" id="NF047352">
    <property type="entry name" value="P_loop_sacsin"/>
    <property type="match status" value="2"/>
</dbReference>
<reference evidence="2" key="1">
    <citation type="submission" date="2023-01" db="EMBL/GenBank/DDBJ databases">
        <title>Genome assembly of the deep-sea coral Lophelia pertusa.</title>
        <authorList>
            <person name="Herrera S."/>
            <person name="Cordes E."/>
        </authorList>
    </citation>
    <scope>NUCLEOTIDE SEQUENCE</scope>
    <source>
        <strain evidence="2">USNM1676648</strain>
        <tissue evidence="2">Polyp</tissue>
    </source>
</reference>
<dbReference type="Pfam" id="PF05168">
    <property type="entry name" value="HEPN"/>
    <property type="match status" value="1"/>
</dbReference>
<dbReference type="InterPro" id="IPR036869">
    <property type="entry name" value="J_dom_sf"/>
</dbReference>
<dbReference type="PANTHER" id="PTHR15600">
    <property type="entry name" value="SACSIN"/>
    <property type="match status" value="1"/>
</dbReference>
<dbReference type="GO" id="GO:0030544">
    <property type="term" value="F:Hsp70 protein binding"/>
    <property type="evidence" value="ECO:0007669"/>
    <property type="project" value="TreeGrafter"/>
</dbReference>
<dbReference type="InterPro" id="IPR058210">
    <property type="entry name" value="SACS/Nov_dom"/>
</dbReference>
<comment type="caution">
    <text evidence="2">The sequence shown here is derived from an EMBL/GenBank/DDBJ whole genome shotgun (WGS) entry which is preliminary data.</text>
</comment>
<protein>
    <recommendedName>
        <fullName evidence="1">HEPN domain-containing protein</fullName>
    </recommendedName>
</protein>
<evidence type="ECO:0000313" key="3">
    <source>
        <dbReference type="Proteomes" id="UP001163046"/>
    </source>
</evidence>
<gene>
    <name evidence="2" type="ORF">OS493_010897</name>
</gene>
<dbReference type="Pfam" id="PF25794">
    <property type="entry name" value="SACS"/>
    <property type="match status" value="2"/>
</dbReference>
<dbReference type="Gene3D" id="1.10.287.110">
    <property type="entry name" value="DnaJ domain"/>
    <property type="match status" value="1"/>
</dbReference>
<dbReference type="PROSITE" id="PS50910">
    <property type="entry name" value="HEPN"/>
    <property type="match status" value="1"/>
</dbReference>
<evidence type="ECO:0000313" key="2">
    <source>
        <dbReference type="EMBL" id="KAJ7380186.1"/>
    </source>
</evidence>
<dbReference type="SUPFAM" id="SSF46565">
    <property type="entry name" value="Chaperone J-domain"/>
    <property type="match status" value="1"/>
</dbReference>
<accession>A0A9X0CYH0</accession>